<sequence length="215" mass="23354">MLADGRPGRRFRFCDALGAATMEGKTATAPILAGGERQPAAVLGPRGGDFRMQLLICLFGNGSRRGRQERSRLEPADRRHQTKARGEKVERVPEKFFLAVALFRQDGARRRGKPEDASGERTTDRTSHGGLDAREATFEFPMAAGCQVIVVDEREGESALVMQRSDGGGVETKRYPICWTSGGDLRSVQWVARFNSSGEGLDVVVRDGSGGVSDV</sequence>
<evidence type="ECO:0000313" key="2">
    <source>
        <dbReference type="EMBL" id="KAK1839378.1"/>
    </source>
</evidence>
<evidence type="ECO:0000313" key="3">
    <source>
        <dbReference type="Proteomes" id="UP001243330"/>
    </source>
</evidence>
<dbReference type="Proteomes" id="UP001243330">
    <property type="component" value="Unassembled WGS sequence"/>
</dbReference>
<feature type="region of interest" description="Disordered" evidence="1">
    <location>
        <begin position="66"/>
        <end position="87"/>
    </location>
</feature>
<proteinExistence type="predicted"/>
<accession>A0AAD9A0Z2</accession>
<protein>
    <submittedName>
        <fullName evidence="2">Uncharacterized protein</fullName>
    </submittedName>
</protein>
<name>A0AAD9A0Z2_9PEZI</name>
<dbReference type="AlphaFoldDB" id="A0AAD9A0Z2"/>
<organism evidence="2 3">
    <name type="scientific">Colletotrichum chrysophilum</name>
    <dbReference type="NCBI Taxonomy" id="1836956"/>
    <lineage>
        <taxon>Eukaryota</taxon>
        <taxon>Fungi</taxon>
        <taxon>Dikarya</taxon>
        <taxon>Ascomycota</taxon>
        <taxon>Pezizomycotina</taxon>
        <taxon>Sordariomycetes</taxon>
        <taxon>Hypocreomycetidae</taxon>
        <taxon>Glomerellales</taxon>
        <taxon>Glomerellaceae</taxon>
        <taxon>Colletotrichum</taxon>
        <taxon>Colletotrichum gloeosporioides species complex</taxon>
    </lineage>
</organism>
<evidence type="ECO:0000256" key="1">
    <source>
        <dbReference type="SAM" id="MobiDB-lite"/>
    </source>
</evidence>
<comment type="caution">
    <text evidence="2">The sequence shown here is derived from an EMBL/GenBank/DDBJ whole genome shotgun (WGS) entry which is preliminary data.</text>
</comment>
<gene>
    <name evidence="2" type="ORF">CCHR01_17990</name>
</gene>
<reference evidence="2" key="1">
    <citation type="submission" date="2023-01" db="EMBL/GenBank/DDBJ databases">
        <title>Colletotrichum chrysophilum M932 genome sequence.</title>
        <authorList>
            <person name="Baroncelli R."/>
        </authorList>
    </citation>
    <scope>NUCLEOTIDE SEQUENCE</scope>
    <source>
        <strain evidence="2">M932</strain>
    </source>
</reference>
<feature type="region of interest" description="Disordered" evidence="1">
    <location>
        <begin position="108"/>
        <end position="131"/>
    </location>
</feature>
<dbReference type="EMBL" id="JAQOWY010000681">
    <property type="protein sequence ID" value="KAK1839378.1"/>
    <property type="molecule type" value="Genomic_DNA"/>
</dbReference>
<keyword evidence="3" id="KW-1185">Reference proteome</keyword>